<dbReference type="SUPFAM" id="SSF52833">
    <property type="entry name" value="Thioredoxin-like"/>
    <property type="match status" value="1"/>
</dbReference>
<proteinExistence type="predicted"/>
<feature type="domain" description="Thioredoxin" evidence="1">
    <location>
        <begin position="34"/>
        <end position="134"/>
    </location>
</feature>
<dbReference type="InterPro" id="IPR013766">
    <property type="entry name" value="Thioredoxin_domain"/>
</dbReference>
<dbReference type="Gene3D" id="3.40.30.10">
    <property type="entry name" value="Glutaredoxin"/>
    <property type="match status" value="1"/>
</dbReference>
<keyword evidence="3" id="KW-1185">Reference proteome</keyword>
<accession>A0ABN7T1T2</accession>
<protein>
    <submittedName>
        <fullName evidence="2">Oidioi.mRNA.OKI2018_I69.chr2.g6059.t1.cds</fullName>
    </submittedName>
</protein>
<evidence type="ECO:0000259" key="1">
    <source>
        <dbReference type="Pfam" id="PF00085"/>
    </source>
</evidence>
<name>A0ABN7T1T2_OIKDI</name>
<dbReference type="EMBL" id="OU015567">
    <property type="protein sequence ID" value="CAG5111785.1"/>
    <property type="molecule type" value="Genomic_DNA"/>
</dbReference>
<dbReference type="PANTHER" id="PTHR45663">
    <property type="entry name" value="GEO12009P1"/>
    <property type="match status" value="1"/>
</dbReference>
<dbReference type="Proteomes" id="UP001158576">
    <property type="component" value="Chromosome 2"/>
</dbReference>
<evidence type="ECO:0000313" key="2">
    <source>
        <dbReference type="EMBL" id="CAG5111785.1"/>
    </source>
</evidence>
<dbReference type="CDD" id="cd02947">
    <property type="entry name" value="TRX_family"/>
    <property type="match status" value="1"/>
</dbReference>
<reference evidence="2 3" key="1">
    <citation type="submission" date="2021-04" db="EMBL/GenBank/DDBJ databases">
        <authorList>
            <person name="Bliznina A."/>
        </authorList>
    </citation>
    <scope>NUCLEOTIDE SEQUENCE [LARGE SCALE GENOMIC DNA]</scope>
</reference>
<evidence type="ECO:0000313" key="3">
    <source>
        <dbReference type="Proteomes" id="UP001158576"/>
    </source>
</evidence>
<gene>
    <name evidence="2" type="ORF">OKIOD_LOCUS14824</name>
</gene>
<dbReference type="Pfam" id="PF00085">
    <property type="entry name" value="Thioredoxin"/>
    <property type="match status" value="1"/>
</dbReference>
<dbReference type="InterPro" id="IPR036249">
    <property type="entry name" value="Thioredoxin-like_sf"/>
</dbReference>
<sequence>MTRFPLRLPLRHFSFRQFSISSSSFGRIRELNDFDEFFEWTSEEKILVYFYAEWCNLRGFQIEEPCKESTRALEKCVKSSKAELIKVDFDEYDDISAHYTVDYLPQTLLIAKNKELDRFIGNKDEEFIKEFLKKNDL</sequence>
<dbReference type="PANTHER" id="PTHR45663:SF11">
    <property type="entry name" value="GEO12009P1"/>
    <property type="match status" value="1"/>
</dbReference>
<organism evidence="2 3">
    <name type="scientific">Oikopleura dioica</name>
    <name type="common">Tunicate</name>
    <dbReference type="NCBI Taxonomy" id="34765"/>
    <lineage>
        <taxon>Eukaryota</taxon>
        <taxon>Metazoa</taxon>
        <taxon>Chordata</taxon>
        <taxon>Tunicata</taxon>
        <taxon>Appendicularia</taxon>
        <taxon>Copelata</taxon>
        <taxon>Oikopleuridae</taxon>
        <taxon>Oikopleura</taxon>
    </lineage>
</organism>